<gene>
    <name evidence="6 10" type="primary">coaBC</name>
    <name evidence="5" type="synonym">dut</name>
    <name evidence="10" type="ordered locus">GDI1767</name>
</gene>
<comment type="cofactor">
    <cofactor evidence="5">
        <name>Mg(2+)</name>
        <dbReference type="ChEBI" id="CHEBI:18420"/>
    </cofactor>
</comment>
<feature type="binding site" evidence="6">
    <location>
        <position position="352"/>
    </location>
    <ligand>
        <name>CTP</name>
        <dbReference type="ChEBI" id="CHEBI:37563"/>
    </ligand>
</feature>
<dbReference type="InterPro" id="IPR033704">
    <property type="entry name" value="dUTPase_trimeric"/>
</dbReference>
<dbReference type="InterPro" id="IPR007085">
    <property type="entry name" value="DNA/pantothenate-metab_flavo_C"/>
</dbReference>
<comment type="pathway">
    <text evidence="5">Pyrimidine metabolism; dUMP biosynthesis; dUMP from dCTP (dUTP route): step 2/2.</text>
</comment>
<dbReference type="GO" id="GO:0015941">
    <property type="term" value="P:pantothenate catabolic process"/>
    <property type="evidence" value="ECO:0007669"/>
    <property type="project" value="InterPro"/>
</dbReference>
<proteinExistence type="inferred from homology"/>
<feature type="domain" description="Flavoprotein" evidence="8">
    <location>
        <begin position="16"/>
        <end position="187"/>
    </location>
</feature>
<dbReference type="GO" id="GO:0010181">
    <property type="term" value="F:FMN binding"/>
    <property type="evidence" value="ECO:0007669"/>
    <property type="project" value="UniProtKB-UniRule"/>
</dbReference>
<dbReference type="UniPathway" id="UPA00610">
    <property type="reaction ID" value="UER00666"/>
</dbReference>
<evidence type="ECO:0000259" key="8">
    <source>
        <dbReference type="Pfam" id="PF02441"/>
    </source>
</evidence>
<dbReference type="NCBIfam" id="NF001862">
    <property type="entry name" value="PRK00601.1"/>
    <property type="match status" value="1"/>
</dbReference>
<evidence type="ECO:0000256" key="4">
    <source>
        <dbReference type="ARBA" id="ARBA00023239"/>
    </source>
</evidence>
<dbReference type="HAMAP" id="MF_00116">
    <property type="entry name" value="dUTPase_bact"/>
    <property type="match status" value="1"/>
</dbReference>
<dbReference type="GO" id="GO:0004632">
    <property type="term" value="F:phosphopantothenate--cysteine ligase activity"/>
    <property type="evidence" value="ECO:0007669"/>
    <property type="project" value="UniProtKB-UniRule"/>
</dbReference>
<dbReference type="Gene3D" id="3.40.50.1950">
    <property type="entry name" value="Flavin prenyltransferase-like"/>
    <property type="match status" value="1"/>
</dbReference>
<dbReference type="OrthoDB" id="9802554at2"/>
<dbReference type="GO" id="GO:0000287">
    <property type="term" value="F:magnesium ion binding"/>
    <property type="evidence" value="ECO:0007669"/>
    <property type="project" value="UniProtKB-UniRule"/>
</dbReference>
<feature type="binding site" evidence="5">
    <location>
        <begin position="498"/>
        <end position="500"/>
    </location>
    <ligand>
        <name>substrate</name>
    </ligand>
</feature>
<dbReference type="KEGG" id="gdi:GDI1767"/>
<feature type="region of interest" description="Phosphopantothenoylcysteine decarboxylase" evidence="6">
    <location>
        <begin position="1"/>
        <end position="202"/>
    </location>
</feature>
<keyword evidence="2 5" id="KW-0378">Hydrolase</keyword>
<feature type="binding site" evidence="5">
    <location>
        <position position="494"/>
    </location>
    <ligand>
        <name>substrate</name>
    </ligand>
</feature>
<evidence type="ECO:0000313" key="10">
    <source>
        <dbReference type="EMBL" id="CAP55710.1"/>
    </source>
</evidence>
<evidence type="ECO:0000256" key="5">
    <source>
        <dbReference type="HAMAP-Rule" id="MF_00116"/>
    </source>
</evidence>
<comment type="function">
    <text evidence="6">Catalyzes two sequential steps in the biosynthesis of coenzyme A. In the first step cysteine is conjugated to 4'-phosphopantothenate to form 4-phosphopantothenoylcysteine. In the second step the latter compound is decarboxylated to form 4'-phosphopantotheine.</text>
</comment>
<dbReference type="GO" id="GO:0006226">
    <property type="term" value="P:dUMP biosynthetic process"/>
    <property type="evidence" value="ECO:0007669"/>
    <property type="project" value="UniProtKB-UniRule"/>
</dbReference>
<dbReference type="CDD" id="cd07557">
    <property type="entry name" value="trimeric_dUTPase"/>
    <property type="match status" value="1"/>
</dbReference>
<feature type="binding site" evidence="6">
    <location>
        <position position="300"/>
    </location>
    <ligand>
        <name>CTP</name>
        <dbReference type="ChEBI" id="CHEBI:37563"/>
    </ligand>
</feature>
<dbReference type="EMBL" id="AM889285">
    <property type="protein sequence ID" value="CAP55710.1"/>
    <property type="molecule type" value="Genomic_DNA"/>
</dbReference>
<comment type="catalytic activity">
    <reaction evidence="6">
        <text>N-[(R)-4-phosphopantothenoyl]-L-cysteine + H(+) = (R)-4'-phosphopantetheine + CO2</text>
        <dbReference type="Rhea" id="RHEA:16793"/>
        <dbReference type="ChEBI" id="CHEBI:15378"/>
        <dbReference type="ChEBI" id="CHEBI:16526"/>
        <dbReference type="ChEBI" id="CHEBI:59458"/>
        <dbReference type="ChEBI" id="CHEBI:61723"/>
        <dbReference type="EC" id="4.1.1.36"/>
    </reaction>
</comment>
<feature type="region of interest" description="Phosphopantothenate--cysteine ligase" evidence="6">
    <location>
        <begin position="203"/>
        <end position="563"/>
    </location>
</feature>
<dbReference type="GO" id="GO:0015937">
    <property type="term" value="P:coenzyme A biosynthetic process"/>
    <property type="evidence" value="ECO:0007669"/>
    <property type="project" value="UniProtKB-UniRule"/>
</dbReference>
<feature type="active site" description="Proton donor" evidence="6">
    <location>
        <position position="167"/>
    </location>
</feature>
<feature type="domain" description="dUTPase-like" evidence="7">
    <location>
        <begin position="433"/>
        <end position="560"/>
    </location>
</feature>
<dbReference type="GO" id="GO:0004170">
    <property type="term" value="F:dUTP diphosphatase activity"/>
    <property type="evidence" value="ECO:0007669"/>
    <property type="project" value="UniProtKB-UniRule"/>
</dbReference>
<dbReference type="GO" id="GO:0004633">
    <property type="term" value="F:phosphopantothenoylcysteine decarboxylase activity"/>
    <property type="evidence" value="ECO:0007669"/>
    <property type="project" value="UniProtKB-UniRule"/>
</dbReference>
<dbReference type="InterPro" id="IPR036157">
    <property type="entry name" value="dUTPase-like_sf"/>
</dbReference>
<evidence type="ECO:0000256" key="6">
    <source>
        <dbReference type="HAMAP-Rule" id="MF_02225"/>
    </source>
</evidence>
<dbReference type="InterPro" id="IPR005252">
    <property type="entry name" value="CoaBC"/>
</dbReference>
<evidence type="ECO:0000256" key="2">
    <source>
        <dbReference type="ARBA" id="ARBA00022801"/>
    </source>
</evidence>
<dbReference type="SMR" id="A9HI24"/>
<feature type="binding site" evidence="6">
    <location>
        <position position="356"/>
    </location>
    <ligand>
        <name>CTP</name>
        <dbReference type="ChEBI" id="CHEBI:37563"/>
    </ligand>
</feature>
<dbReference type="PANTHER" id="PTHR14359">
    <property type="entry name" value="HOMO-OLIGOMERIC FLAVIN CONTAINING CYS DECARBOXYLASE FAMILY"/>
    <property type="match status" value="1"/>
</dbReference>
<comment type="similarity">
    <text evidence="6">In the N-terminal section; belongs to the HFCD (homo-oligomeric flavin containing Cys decarboxylase) superfamily.</text>
</comment>
<keyword evidence="1 6" id="KW-0210">Decarboxylase</keyword>
<dbReference type="EC" id="6.3.2.5" evidence="6"/>
<comment type="similarity">
    <text evidence="6">In the C-terminal section; belongs to the PPC synthetase family.</text>
</comment>
<keyword evidence="6" id="KW-0511">Multifunctional enzyme</keyword>
<dbReference type="Pfam" id="PF02441">
    <property type="entry name" value="Flavoprotein"/>
    <property type="match status" value="1"/>
</dbReference>
<keyword evidence="6" id="KW-0285">Flavoprotein</keyword>
<keyword evidence="4 6" id="KW-0456">Lyase</keyword>
<dbReference type="HAMAP" id="MF_02225">
    <property type="entry name" value="CoaBC"/>
    <property type="match status" value="1"/>
</dbReference>
<comment type="similarity">
    <text evidence="5">Belongs to the dUTPase family.</text>
</comment>
<comment type="pathway">
    <text evidence="6">Cofactor biosynthesis; coenzyme A biosynthesis; CoA from (R)-pantothenate: step 2/5.</text>
</comment>
<comment type="catalytic activity">
    <reaction evidence="5">
        <text>dUTP + H2O = dUMP + diphosphate + H(+)</text>
        <dbReference type="Rhea" id="RHEA:10248"/>
        <dbReference type="ChEBI" id="CHEBI:15377"/>
        <dbReference type="ChEBI" id="CHEBI:15378"/>
        <dbReference type="ChEBI" id="CHEBI:33019"/>
        <dbReference type="ChEBI" id="CHEBI:61555"/>
        <dbReference type="ChEBI" id="CHEBI:246422"/>
        <dbReference type="EC" id="3.6.1.23"/>
    </reaction>
</comment>
<keyword evidence="3 5" id="KW-0546">Nucleotide metabolism</keyword>
<dbReference type="UniPathway" id="UPA00241">
    <property type="reaction ID" value="UER00353"/>
</dbReference>
<dbReference type="EC" id="4.1.1.36" evidence="6"/>
<feature type="domain" description="DNA/pantothenate metabolism flavoprotein C-terminal" evidence="9">
    <location>
        <begin position="199"/>
        <end position="409"/>
    </location>
</feature>
<dbReference type="InterPro" id="IPR036551">
    <property type="entry name" value="Flavin_trans-like"/>
</dbReference>
<sequence>MAAPQPAAPHPAGGRTVLLIVCGGIAAYKTLELIRLLTADGVRVRTVLTRAGAQFVTPLSLQALTGERVFSDLFSLTDESEMGHIVLSRSGDLLVVCPATADIMARMVTGQADDLASTVLLATDKPVMIAPAMNVRMWEHPATQANLATLTARGVAVVGPETGLMACNETGPGRLAEPARIAEAIFGHFAAGVRSPSLARRHALVTAGPTHEPIDPVRYLANRSSGRQGYEIAAALAAHGARVTLVSGPVDIPPPPGVELRAVETAIQMQDACQDALPCDIAVCTAAVADWRVAQTSGHKMKKAPGAPPPVLTLVPNPDILAQLSLPGPARPALVVGFAAETDDVEQHAGTKRLDKGCDWIVANDVRPETGIMGGTENEITLITADGAERWPRQDKESVARQLARRIAAFFSPDRSVHDRAHRVCHAADCRCRLSTAGAAGIDLLAAVTEPIVVVAGARVLVPTGLCIALPPGYELQVRPRSGLALKHGITLPNSPGTIDEDYRGEIGIILLNTGDAPLTIERGMRIAQAVLAPVVRAAWQEVETLDETTRSSGGFGSTGVSP</sequence>
<name>A9HI24_GLUDA</name>
<dbReference type="InterPro" id="IPR003382">
    <property type="entry name" value="Flavoprotein"/>
</dbReference>
<comment type="function">
    <text evidence="5">This enzyme is involved in nucleotide metabolism: it produces dUMP, the immediate precursor of thymidine nucleotides and it decreases the intracellular concentration of dUTP so that uracil cannot be incorporated into DNA.</text>
</comment>
<evidence type="ECO:0000256" key="3">
    <source>
        <dbReference type="ARBA" id="ARBA00023080"/>
    </source>
</evidence>
<dbReference type="InterPro" id="IPR035929">
    <property type="entry name" value="CoaB-like_sf"/>
</dbReference>
<feature type="binding site" evidence="5">
    <location>
        <begin position="481"/>
        <end position="483"/>
    </location>
    <ligand>
        <name>substrate</name>
    </ligand>
</feature>
<dbReference type="NCBIfam" id="TIGR00576">
    <property type="entry name" value="dut"/>
    <property type="match status" value="1"/>
</dbReference>
<comment type="catalytic activity">
    <reaction evidence="6">
        <text>(R)-4'-phosphopantothenate + L-cysteine + CTP = N-[(R)-4-phosphopantothenoyl]-L-cysteine + CMP + diphosphate + H(+)</text>
        <dbReference type="Rhea" id="RHEA:19397"/>
        <dbReference type="ChEBI" id="CHEBI:10986"/>
        <dbReference type="ChEBI" id="CHEBI:15378"/>
        <dbReference type="ChEBI" id="CHEBI:33019"/>
        <dbReference type="ChEBI" id="CHEBI:35235"/>
        <dbReference type="ChEBI" id="CHEBI:37563"/>
        <dbReference type="ChEBI" id="CHEBI:59458"/>
        <dbReference type="ChEBI" id="CHEBI:60377"/>
        <dbReference type="EC" id="6.3.2.5"/>
    </reaction>
</comment>
<dbReference type="SUPFAM" id="SSF52507">
    <property type="entry name" value="Homo-oligomeric flavin-containing Cys decarboxylases, HFCD"/>
    <property type="match status" value="1"/>
</dbReference>
<dbReference type="Pfam" id="PF00692">
    <property type="entry name" value="dUTPase"/>
    <property type="match status" value="1"/>
</dbReference>
<dbReference type="Gene3D" id="2.70.40.10">
    <property type="match status" value="1"/>
</dbReference>
<organism evidence="10 11">
    <name type="scientific">Gluconacetobacter diazotrophicus (strain ATCC 49037 / DSM 5601 / CCUG 37298 / CIP 103539 / LMG 7603 / PAl5)</name>
    <dbReference type="NCBI Taxonomy" id="272568"/>
    <lineage>
        <taxon>Bacteria</taxon>
        <taxon>Pseudomonadati</taxon>
        <taxon>Pseudomonadota</taxon>
        <taxon>Alphaproteobacteria</taxon>
        <taxon>Acetobacterales</taxon>
        <taxon>Acetobacteraceae</taxon>
        <taxon>Gluconacetobacter</taxon>
    </lineage>
</organism>
<keyword evidence="5" id="KW-0479">Metal-binding</keyword>
<reference evidence="10 11" key="1">
    <citation type="journal article" date="2009" name="BMC Genomics">
        <title>Complete genome sequence of the sugarcane nitrogen-fixing endophyte Gluconacetobacter diazotrophicus Pal5.</title>
        <authorList>
            <person name="Bertalan M."/>
            <person name="Albano R."/>
            <person name="Padua V."/>
            <person name="Rouws L."/>
            <person name="Rojas C."/>
            <person name="Hemerly A."/>
            <person name="Teixeira K."/>
            <person name="Schwab S."/>
            <person name="Araujo J."/>
            <person name="Oliveira A."/>
            <person name="Franca L."/>
            <person name="Magalhaes V."/>
            <person name="Alqueres S."/>
            <person name="Cardoso A."/>
            <person name="Almeida W."/>
            <person name="Loureiro M.M."/>
            <person name="Nogueira E."/>
            <person name="Cidade D."/>
            <person name="Oliveira D."/>
            <person name="Simao T."/>
            <person name="Macedo J."/>
            <person name="Valadao A."/>
            <person name="Dreschsel M."/>
            <person name="Freitas F."/>
            <person name="Vidal M."/>
            <person name="Guedes H."/>
            <person name="Rodrigues E."/>
            <person name="Meneses C."/>
            <person name="Brioso P."/>
            <person name="Pozzer L."/>
            <person name="Figueiredo D."/>
            <person name="Montano H."/>
            <person name="Junior J."/>
            <person name="Filho G."/>
            <person name="Flores V."/>
            <person name="Ferreira B."/>
            <person name="Branco A."/>
            <person name="Gonzalez P."/>
            <person name="Guillobel H."/>
            <person name="Lemos M."/>
            <person name="Seibel L."/>
            <person name="Macedo J."/>
            <person name="Alves-Ferreira M."/>
            <person name="Sachetto-Martins G."/>
            <person name="Coelho A."/>
            <person name="Santos E."/>
            <person name="Amaral G."/>
            <person name="Neves A."/>
            <person name="Pacheco A.B."/>
            <person name="Carvalho D."/>
            <person name="Lery L."/>
            <person name="Bisch P."/>
            <person name="Rossle S.C."/>
            <person name="Urmenyi T."/>
            <person name="Kruger W.V."/>
            <person name="Martins O."/>
            <person name="Baldani J.I."/>
            <person name="Ferreira P.C."/>
        </authorList>
    </citation>
    <scope>NUCLEOTIDE SEQUENCE [LARGE SCALE GENOMIC DNA]</scope>
    <source>
        <strain evidence="11">ATCC 49037 / DSM 5601 / CCUG 37298 / CIP 103539 / LMG 7603 / PAl5</strain>
    </source>
</reference>
<evidence type="ECO:0000313" key="11">
    <source>
        <dbReference type="Proteomes" id="UP000001176"/>
    </source>
</evidence>
<evidence type="ECO:0000259" key="7">
    <source>
        <dbReference type="Pfam" id="PF00692"/>
    </source>
</evidence>
<dbReference type="AlphaFoldDB" id="A9HI24"/>
<comment type="caution">
    <text evidence="5">Lacks conserved residue(s) required for the propagation of feature annotation.</text>
</comment>
<dbReference type="InterPro" id="IPR008181">
    <property type="entry name" value="dUTPase"/>
</dbReference>
<keyword evidence="11" id="KW-1185">Reference proteome</keyword>
<keyword evidence="5" id="KW-0460">Magnesium</keyword>
<comment type="pathway">
    <text evidence="6">Cofactor biosynthesis; coenzyme A biosynthesis; CoA from (R)-pantothenate: step 3/5.</text>
</comment>
<dbReference type="PANTHER" id="PTHR14359:SF6">
    <property type="entry name" value="PHOSPHOPANTOTHENOYLCYSTEINE DECARBOXYLASE"/>
    <property type="match status" value="1"/>
</dbReference>
<dbReference type="GO" id="GO:0046081">
    <property type="term" value="P:dUTP catabolic process"/>
    <property type="evidence" value="ECO:0007669"/>
    <property type="project" value="InterPro"/>
</dbReference>
<keyword evidence="6" id="KW-0436">Ligase</keyword>
<keyword evidence="6" id="KW-0288">FMN</keyword>
<feature type="binding site" evidence="6">
    <location>
        <begin position="318"/>
        <end position="321"/>
    </location>
    <ligand>
        <name>CTP</name>
        <dbReference type="ChEBI" id="CHEBI:37563"/>
    </ligand>
</feature>
<dbReference type="SUPFAM" id="SSF51283">
    <property type="entry name" value="dUTPase-like"/>
    <property type="match status" value="1"/>
</dbReference>
<protein>
    <recommendedName>
        <fullName evidence="6">Coenzyme A biosynthesis bifunctional protein CoaBC</fullName>
    </recommendedName>
    <alternativeName>
        <fullName evidence="6">DNA/pantothenate metabolism flavoprotein</fullName>
    </alternativeName>
    <alternativeName>
        <fullName evidence="6">Phosphopantothenoylcysteine synthetase/decarboxylase</fullName>
        <shortName evidence="6">PPCS-PPCDC</shortName>
    </alternativeName>
    <domain>
        <recommendedName>
            <fullName evidence="6">Phosphopantothenoylcysteine decarboxylase</fullName>
            <shortName evidence="6">PPC decarboxylase</shortName>
            <shortName evidence="6">PPC-DC</shortName>
            <ecNumber evidence="6">4.1.1.36</ecNumber>
        </recommendedName>
        <alternativeName>
            <fullName evidence="6">CoaC</fullName>
        </alternativeName>
    </domain>
    <domain>
        <recommendedName>
            <fullName evidence="6">Phosphopantothenate--cysteine ligase</fullName>
            <ecNumber evidence="6">6.3.2.5</ecNumber>
        </recommendedName>
        <alternativeName>
            <fullName evidence="6">CoaB</fullName>
        </alternativeName>
        <alternativeName>
            <fullName evidence="6">Phosphopantothenoylcysteine synthetase</fullName>
            <shortName evidence="6">PPC synthetase</shortName>
            <shortName evidence="6">PPC-S</shortName>
        </alternativeName>
    </domain>
</protein>
<dbReference type="SUPFAM" id="SSF102645">
    <property type="entry name" value="CoaB-like"/>
    <property type="match status" value="1"/>
</dbReference>
<evidence type="ECO:0000259" key="9">
    <source>
        <dbReference type="Pfam" id="PF04127"/>
    </source>
</evidence>
<feature type="binding site" evidence="6">
    <location>
        <position position="338"/>
    </location>
    <ligand>
        <name>CTP</name>
        <dbReference type="ChEBI" id="CHEBI:37563"/>
    </ligand>
</feature>
<dbReference type="GO" id="GO:0071513">
    <property type="term" value="C:phosphopantothenoylcysteine decarboxylase complex"/>
    <property type="evidence" value="ECO:0007669"/>
    <property type="project" value="TreeGrafter"/>
</dbReference>
<feature type="binding site" evidence="6">
    <location>
        <position position="290"/>
    </location>
    <ligand>
        <name>CTP</name>
        <dbReference type="ChEBI" id="CHEBI:37563"/>
    </ligand>
</feature>
<comment type="cofactor">
    <cofactor evidence="6">
        <name>FMN</name>
        <dbReference type="ChEBI" id="CHEBI:58210"/>
    </cofactor>
    <text evidence="6">Binds 1 FMN per subunit.</text>
</comment>
<dbReference type="Gene3D" id="3.40.50.10300">
    <property type="entry name" value="CoaB-like"/>
    <property type="match status" value="1"/>
</dbReference>
<dbReference type="Proteomes" id="UP000001176">
    <property type="component" value="Chromosome"/>
</dbReference>
<dbReference type="InterPro" id="IPR029054">
    <property type="entry name" value="dUTPase-like"/>
</dbReference>
<evidence type="ECO:0000256" key="1">
    <source>
        <dbReference type="ARBA" id="ARBA00022793"/>
    </source>
</evidence>
<accession>A9HI24</accession>
<dbReference type="Pfam" id="PF04127">
    <property type="entry name" value="DFP"/>
    <property type="match status" value="1"/>
</dbReference>
<dbReference type="NCBIfam" id="TIGR00521">
    <property type="entry name" value="coaBC_dfp"/>
    <property type="match status" value="1"/>
</dbReference>